<accession>A0A9Q5HS56</accession>
<dbReference type="InterPro" id="IPR043502">
    <property type="entry name" value="DNA/RNA_pol_sf"/>
</dbReference>
<dbReference type="OrthoDB" id="3250101at2759"/>
<name>A0A9Q5HS56_SANBA</name>
<dbReference type="InterPro" id="IPR053134">
    <property type="entry name" value="RNA-dir_DNA_polymerase"/>
</dbReference>
<dbReference type="PANTHER" id="PTHR24559:SF440">
    <property type="entry name" value="RIBONUCLEASE H"/>
    <property type="match status" value="1"/>
</dbReference>
<reference evidence="1" key="1">
    <citation type="submission" date="2016-06" db="EMBL/GenBank/DDBJ databases">
        <title>Draft Genome sequence of the fungus Inonotus baumii.</title>
        <authorList>
            <person name="Zhu H."/>
            <person name="Lin W."/>
        </authorList>
    </citation>
    <scope>NUCLEOTIDE SEQUENCE</scope>
    <source>
        <strain evidence="1">821</strain>
    </source>
</reference>
<keyword evidence="2" id="KW-1185">Reference proteome</keyword>
<proteinExistence type="predicted"/>
<dbReference type="AlphaFoldDB" id="A0A9Q5HS56"/>
<evidence type="ECO:0000313" key="2">
    <source>
        <dbReference type="Proteomes" id="UP000757232"/>
    </source>
</evidence>
<dbReference type="Gene3D" id="3.30.70.270">
    <property type="match status" value="1"/>
</dbReference>
<dbReference type="EMBL" id="LNZH02000213">
    <property type="protein sequence ID" value="OCB84936.1"/>
    <property type="molecule type" value="Genomic_DNA"/>
</dbReference>
<comment type="caution">
    <text evidence="1">The sequence shown here is derived from an EMBL/GenBank/DDBJ whole genome shotgun (WGS) entry which is preliminary data.</text>
</comment>
<gene>
    <name evidence="1" type="ORF">A7U60_g8158</name>
</gene>
<dbReference type="InterPro" id="IPR043128">
    <property type="entry name" value="Rev_trsase/Diguanyl_cyclase"/>
</dbReference>
<dbReference type="Proteomes" id="UP000757232">
    <property type="component" value="Unassembled WGS sequence"/>
</dbReference>
<sequence length="121" mass="13691">MVINLKEGVPLPKLRPIIKLTREEQAALNAYVQELLNKGWIEKVHPHEPCPVAAPVFFVGKKDGGARAVTDYRDINDTIVLGPYPIPIMSILSEKLEKGKFFFTLDMRSGYNNLRIREGDE</sequence>
<dbReference type="Gene3D" id="3.10.10.10">
    <property type="entry name" value="HIV Type 1 Reverse Transcriptase, subunit A, domain 1"/>
    <property type="match status" value="1"/>
</dbReference>
<dbReference type="PANTHER" id="PTHR24559">
    <property type="entry name" value="TRANSPOSON TY3-I GAG-POL POLYPROTEIN"/>
    <property type="match status" value="1"/>
</dbReference>
<protein>
    <submittedName>
        <fullName evidence="1">DNA/RNA polymerase</fullName>
    </submittedName>
</protein>
<organism evidence="1 2">
    <name type="scientific">Sanghuangporus baumii</name>
    <name type="common">Phellinus baumii</name>
    <dbReference type="NCBI Taxonomy" id="108892"/>
    <lineage>
        <taxon>Eukaryota</taxon>
        <taxon>Fungi</taxon>
        <taxon>Dikarya</taxon>
        <taxon>Basidiomycota</taxon>
        <taxon>Agaricomycotina</taxon>
        <taxon>Agaricomycetes</taxon>
        <taxon>Hymenochaetales</taxon>
        <taxon>Hymenochaetaceae</taxon>
        <taxon>Sanghuangporus</taxon>
    </lineage>
</organism>
<dbReference type="SUPFAM" id="SSF56672">
    <property type="entry name" value="DNA/RNA polymerases"/>
    <property type="match status" value="1"/>
</dbReference>
<evidence type="ECO:0000313" key="1">
    <source>
        <dbReference type="EMBL" id="OCB84936.1"/>
    </source>
</evidence>